<comment type="function">
    <text evidence="11">DNA polymerase III is a complex, multichain enzyme responsible for most of the replicative synthesis in bacteria. This DNA polymerase also exhibits 3' to 5' exonuclease activity. The alpha chain is the DNA polymerase.</text>
</comment>
<dbReference type="Gene3D" id="1.10.150.700">
    <property type="entry name" value="PolC, middle finger domain"/>
    <property type="match status" value="1"/>
</dbReference>
<dbReference type="CDD" id="cd06127">
    <property type="entry name" value="DEDDh"/>
    <property type="match status" value="1"/>
</dbReference>
<evidence type="ECO:0000256" key="2">
    <source>
        <dbReference type="ARBA" id="ARBA00004496"/>
    </source>
</evidence>
<organism evidence="16 17">
    <name type="scientific">Anaeromonas frigoriresistens</name>
    <dbReference type="NCBI Taxonomy" id="2683708"/>
    <lineage>
        <taxon>Bacteria</taxon>
        <taxon>Bacillati</taxon>
        <taxon>Bacillota</taxon>
        <taxon>Tissierellia</taxon>
        <taxon>Tissierellales</taxon>
        <taxon>Thermohalobacteraceae</taxon>
        <taxon>Anaeromonas</taxon>
    </lineage>
</organism>
<dbReference type="Pfam" id="PF01336">
    <property type="entry name" value="tRNA_anti-codon"/>
    <property type="match status" value="1"/>
</dbReference>
<evidence type="ECO:0000313" key="17">
    <source>
        <dbReference type="Proteomes" id="UP000724672"/>
    </source>
</evidence>
<sequence length="1426" mass="162098">MIQNYKLDYLVDKHSIKCSDELRECKIEKVYLNNSNRIITLKLKSIKIINFQDIELLKASFKKILKGIDKINITIKYDLDKIDNNWVIDNYWNNIIYMIKHYIPSSTGWINNIKKVVNNNDLLIEVEDELFLQAILNKKLNEIIKMKIKEEFDIDIEVKIVLNDNEASSFNDHYQQKELVEKKMVEKIKITSEPPKSNNYEKNNIKSEYVFGKRVDDEIISMKTINTNSGTITIKGEVFDIETKEIKNNKKIYMINVTDFTNSIQIKIFANKKQQEVIDAGLTIGDTYIITGDIVYDSFSRELVMMGKGIKTSYSSSRKDKNKEKRVELHLHTQMSDMDGMTNITQYVKRAKEWGHKAIGITDHGVVQGFPEGMSAANKHGVKVLYGVEGYLVNDSKQIVINSRDQDIDCEYIVFDIETTGFSPINDGITEIGAVKIVNNQVVDTFSKLVNPQKKIPLKVVELTGITDEMVRGEPTIDEILPEFKKFIGDAVLVAHNASFDMGFISKNFNDMGITLSNPILDTLQFARELYPNLKSHRLNRVAKYLNVSLENHHRAVDDSKATADILLKMIYDVKNMNVTKLEEINTIFSGNINYKSQDTHHIIIYAQNYTGLKNLYKIVSESHINYFYRKPRIPKSLLNKYREGLIIGTACEAGELYRAILRNKSDKEVREIVNFYDYLEVQPLGNNNFLVENGMVKDVNELKNINKKIYHLGKKYNKIVVATGDAHFLDPQDEAYRRILMAGKGFSDADNQAPLYFKTTDEMLEEFSYLGEEIAEEVVIKNTNIIADMIEEILPIPNGTFPPVIEGSDKDLKDMTYNKAKNIYGDPIPEIVKSRLDKELNSIISNGYAVLYIISHKLVKKSLEDGYLVGSRGSVGSSFVATMSDITEVNPLPPHYVCPDCKNSEFITDGSVGSGVDMKDKNCPKCGTNYKKDGFDIPFEVFLGFEGDKEPDIDLNFASEEQTIAMQYTEDLFGEGHVYRAGTIGTIADKTAYGFIRKYYEERELILNRAETSRLINGCTGIKRTSGQHPGGVMVVPQDKDIYDFTPIQYPANNPEAGVITTHFDYHSISGRILKLDILGHDTPTIIRMLEDLTGEDAQKISLDDPKTMKIFTSTETLGITPDDINCKTGSFGIPEFGTRFVIQMLLDTQPTTFAELVRISGLSHGTDVWLNNAQDLVINGVTTLKEVISTRDDIMMYLIYNGLDKKKSFKIMEKVRKGKGLTEEEEEYMRDNNIPEWYIDSCKKIKYMFPKAHAVAYVMMSFRIAYFKVHHPEAFYATYFTMKATDFDAELITKGTDTIKSKINEIEELGNNKTAKEKNLLTVLEVALEMYARGYTFNKVDLYHSHNDIFLITDDGILPPLKSLQGVGENAAKSIVEARQEGKFLSIEDITKRAKVSKTVIEALRVHGCLDGMSESNQLDLFSI</sequence>
<dbReference type="InterPro" id="IPR024754">
    <property type="entry name" value="DNA_PolC-like_N_II"/>
</dbReference>
<dbReference type="InterPro" id="IPR044923">
    <property type="entry name" value="PolC_middle_finger_sf"/>
</dbReference>
<evidence type="ECO:0000256" key="8">
    <source>
        <dbReference type="ARBA" id="ARBA00022801"/>
    </source>
</evidence>
<evidence type="ECO:0000256" key="4">
    <source>
        <dbReference type="ARBA" id="ARBA00022679"/>
    </source>
</evidence>
<dbReference type="GO" id="GO:0003677">
    <property type="term" value="F:DNA binding"/>
    <property type="evidence" value="ECO:0007669"/>
    <property type="project" value="UniProtKB-UniRule"/>
</dbReference>
<dbReference type="InterPro" id="IPR036397">
    <property type="entry name" value="RNaseH_sf"/>
</dbReference>
<evidence type="ECO:0000256" key="11">
    <source>
        <dbReference type="ARBA" id="ARBA00025611"/>
    </source>
</evidence>
<feature type="domain" description="Exonuclease" evidence="14">
    <location>
        <begin position="411"/>
        <end position="576"/>
    </location>
</feature>
<evidence type="ECO:0000256" key="13">
    <source>
        <dbReference type="HAMAP-Rule" id="MF_00356"/>
    </source>
</evidence>
<dbReference type="GO" id="GO:0006261">
    <property type="term" value="P:DNA-templated DNA replication"/>
    <property type="evidence" value="ECO:0007669"/>
    <property type="project" value="UniProtKB-UniRule"/>
</dbReference>
<dbReference type="NCBIfam" id="TIGR00573">
    <property type="entry name" value="dnaq"/>
    <property type="match status" value="1"/>
</dbReference>
<dbReference type="Gene3D" id="1.10.150.870">
    <property type="match status" value="1"/>
</dbReference>
<dbReference type="InterPro" id="IPR006054">
    <property type="entry name" value="DnaQ"/>
</dbReference>
<dbReference type="NCBIfam" id="NF001688">
    <property type="entry name" value="PRK00448.1"/>
    <property type="match status" value="1"/>
</dbReference>
<dbReference type="Pfam" id="PF14579">
    <property type="entry name" value="HHH_6"/>
    <property type="match status" value="1"/>
</dbReference>
<evidence type="ECO:0000256" key="9">
    <source>
        <dbReference type="ARBA" id="ARBA00022839"/>
    </source>
</evidence>
<keyword evidence="9 13" id="KW-0269">Exonuclease</keyword>
<keyword evidence="17" id="KW-1185">Reference proteome</keyword>
<dbReference type="Gene3D" id="6.10.140.1510">
    <property type="match status" value="1"/>
</dbReference>
<dbReference type="InterPro" id="IPR003141">
    <property type="entry name" value="Pol/His_phosphatase_N"/>
</dbReference>
<keyword evidence="3 13" id="KW-0963">Cytoplasm</keyword>
<dbReference type="SUPFAM" id="SSF53098">
    <property type="entry name" value="Ribonuclease H-like"/>
    <property type="match status" value="1"/>
</dbReference>
<dbReference type="GO" id="GO:0008408">
    <property type="term" value="F:3'-5' exonuclease activity"/>
    <property type="evidence" value="ECO:0007669"/>
    <property type="project" value="UniProtKB-UniRule"/>
</dbReference>
<comment type="catalytic activity">
    <reaction evidence="12 13">
        <text>DNA(n) + a 2'-deoxyribonucleoside 5'-triphosphate = DNA(n+1) + diphosphate</text>
        <dbReference type="Rhea" id="RHEA:22508"/>
        <dbReference type="Rhea" id="RHEA-COMP:17339"/>
        <dbReference type="Rhea" id="RHEA-COMP:17340"/>
        <dbReference type="ChEBI" id="CHEBI:33019"/>
        <dbReference type="ChEBI" id="CHEBI:61560"/>
        <dbReference type="ChEBI" id="CHEBI:173112"/>
        <dbReference type="EC" id="2.7.7.7"/>
    </reaction>
</comment>
<dbReference type="InterPro" id="IPR006308">
    <property type="entry name" value="Pol_III_a_PolC-type_gram_pos"/>
</dbReference>
<dbReference type="InterPro" id="IPR012340">
    <property type="entry name" value="NA-bd_OB-fold"/>
</dbReference>
<dbReference type="InterPro" id="IPR028112">
    <property type="entry name" value="DNA_PolC-type_N_I"/>
</dbReference>
<dbReference type="EMBL" id="WSFT01000053">
    <property type="protein sequence ID" value="MBS4539886.1"/>
    <property type="molecule type" value="Genomic_DNA"/>
</dbReference>
<dbReference type="GO" id="GO:0003887">
    <property type="term" value="F:DNA-directed DNA polymerase activity"/>
    <property type="evidence" value="ECO:0007669"/>
    <property type="project" value="UniProtKB-UniRule"/>
</dbReference>
<evidence type="ECO:0000256" key="1">
    <source>
        <dbReference type="ARBA" id="ARBA00003452"/>
    </source>
</evidence>
<evidence type="ECO:0000313" key="16">
    <source>
        <dbReference type="EMBL" id="MBS4539886.1"/>
    </source>
</evidence>
<keyword evidence="7 13" id="KW-0540">Nuclease</keyword>
<evidence type="ECO:0000259" key="15">
    <source>
        <dbReference type="SMART" id="SM00481"/>
    </source>
</evidence>
<evidence type="ECO:0000256" key="5">
    <source>
        <dbReference type="ARBA" id="ARBA00022695"/>
    </source>
</evidence>
<dbReference type="EC" id="2.7.7.7" evidence="13"/>
<dbReference type="InterPro" id="IPR040982">
    <property type="entry name" value="DNA_pol3_finger"/>
</dbReference>
<reference evidence="16" key="1">
    <citation type="submission" date="2019-12" db="EMBL/GenBank/DDBJ databases">
        <title>Clostridiaceae gen. nov. sp. nov., isolated from sediment in Xinjiang, China.</title>
        <authorList>
            <person name="Zhang R."/>
        </authorList>
    </citation>
    <scope>NUCLEOTIDE SEQUENCE</scope>
    <source>
        <strain evidence="16">D2Q-11</strain>
    </source>
</reference>
<dbReference type="Pfam" id="PF00929">
    <property type="entry name" value="RNase_T"/>
    <property type="match status" value="1"/>
</dbReference>
<evidence type="ECO:0000256" key="10">
    <source>
        <dbReference type="ARBA" id="ARBA00022932"/>
    </source>
</evidence>
<dbReference type="SUPFAM" id="SSF160975">
    <property type="entry name" value="AF1531-like"/>
    <property type="match status" value="1"/>
</dbReference>
<protein>
    <recommendedName>
        <fullName evidence="13">DNA polymerase III PolC-type</fullName>
        <shortName evidence="13">PolIII</shortName>
        <ecNumber evidence="13">2.7.7.7</ecNumber>
    </recommendedName>
</protein>
<dbReference type="PANTHER" id="PTHR32294:SF5">
    <property type="entry name" value="DNA POLYMERASE III POLC-TYPE"/>
    <property type="match status" value="1"/>
</dbReference>
<feature type="domain" description="Polymerase/histidinol phosphatase N-terminal" evidence="15">
    <location>
        <begin position="327"/>
        <end position="394"/>
    </location>
</feature>
<evidence type="ECO:0000256" key="7">
    <source>
        <dbReference type="ARBA" id="ARBA00022722"/>
    </source>
</evidence>
<dbReference type="Gene3D" id="3.30.420.10">
    <property type="entry name" value="Ribonuclease H-like superfamily/Ribonuclease H"/>
    <property type="match status" value="1"/>
</dbReference>
<dbReference type="HAMAP" id="MF_00356">
    <property type="entry name" value="DNApol_PolC"/>
    <property type="match status" value="1"/>
</dbReference>
<comment type="subcellular location">
    <subcellularLocation>
        <location evidence="2 13">Cytoplasm</location>
    </subcellularLocation>
</comment>
<dbReference type="InterPro" id="IPR029460">
    <property type="entry name" value="DNAPol_HHH"/>
</dbReference>
<dbReference type="Gene3D" id="3.20.20.140">
    <property type="entry name" value="Metal-dependent hydrolases"/>
    <property type="match status" value="2"/>
</dbReference>
<evidence type="ECO:0000256" key="3">
    <source>
        <dbReference type="ARBA" id="ARBA00022490"/>
    </source>
</evidence>
<dbReference type="InterPro" id="IPR004365">
    <property type="entry name" value="NA-bd_OB_tRNA"/>
</dbReference>
<dbReference type="Gene3D" id="2.40.50.140">
    <property type="entry name" value="Nucleic acid-binding proteins"/>
    <property type="match status" value="1"/>
</dbReference>
<gene>
    <name evidence="13" type="primary">polC</name>
    <name evidence="16" type="ORF">GOQ27_15530</name>
</gene>
<dbReference type="GO" id="GO:0005737">
    <property type="term" value="C:cytoplasm"/>
    <property type="evidence" value="ECO:0007669"/>
    <property type="project" value="UniProtKB-SubCell"/>
</dbReference>
<dbReference type="InterPro" id="IPR004805">
    <property type="entry name" value="DnaE2/DnaE/PolC"/>
</dbReference>
<dbReference type="Pfam" id="PF11490">
    <property type="entry name" value="DNA_pol3_a_NII"/>
    <property type="match status" value="1"/>
</dbReference>
<comment type="caution">
    <text evidence="16">The sequence shown here is derived from an EMBL/GenBank/DDBJ whole genome shotgun (WGS) entry which is preliminary data.</text>
</comment>
<comment type="function">
    <text evidence="1 13">Required for replicative DNA synthesis. This DNA polymerase also exhibits 3' to 5' exonuclease activity.</text>
</comment>
<dbReference type="Pfam" id="PF02811">
    <property type="entry name" value="PHP"/>
    <property type="match status" value="2"/>
</dbReference>
<keyword evidence="10 13" id="KW-0239">DNA-directed DNA polymerase</keyword>
<dbReference type="CDD" id="cd07435">
    <property type="entry name" value="PHP_PolIIIA_POLC"/>
    <property type="match status" value="1"/>
</dbReference>
<dbReference type="Pfam" id="PF17657">
    <property type="entry name" value="DNA_pol3_finger"/>
    <property type="match status" value="1"/>
</dbReference>
<dbReference type="Proteomes" id="UP000724672">
    <property type="component" value="Unassembled WGS sequence"/>
</dbReference>
<proteinExistence type="inferred from homology"/>
<dbReference type="InterPro" id="IPR004013">
    <property type="entry name" value="PHP_dom"/>
</dbReference>
<keyword evidence="6 13" id="KW-0235">DNA replication</keyword>
<keyword evidence="5 13" id="KW-0548">Nucleotidyltransferase</keyword>
<dbReference type="SMART" id="SM00481">
    <property type="entry name" value="POLIIIAc"/>
    <property type="match status" value="1"/>
</dbReference>
<dbReference type="PANTHER" id="PTHR32294">
    <property type="entry name" value="DNA POLYMERASE III SUBUNIT ALPHA"/>
    <property type="match status" value="1"/>
</dbReference>
<dbReference type="Pfam" id="PF14480">
    <property type="entry name" value="DNA_pol3_a_NI"/>
    <property type="match status" value="1"/>
</dbReference>
<dbReference type="CDD" id="cd04484">
    <property type="entry name" value="polC_OBF"/>
    <property type="match status" value="1"/>
</dbReference>
<dbReference type="NCBIfam" id="TIGR01405">
    <property type="entry name" value="polC_Gram_pos"/>
    <property type="match status" value="1"/>
</dbReference>
<dbReference type="InterPro" id="IPR011708">
    <property type="entry name" value="DNA_pol3_alpha_NTPase_dom"/>
</dbReference>
<dbReference type="InterPro" id="IPR012337">
    <property type="entry name" value="RNaseH-like_sf"/>
</dbReference>
<dbReference type="Gene3D" id="3.30.1900.20">
    <property type="match status" value="1"/>
</dbReference>
<evidence type="ECO:0000259" key="14">
    <source>
        <dbReference type="SMART" id="SM00479"/>
    </source>
</evidence>
<keyword evidence="8 13" id="KW-0378">Hydrolase</keyword>
<evidence type="ECO:0000256" key="12">
    <source>
        <dbReference type="ARBA" id="ARBA00049244"/>
    </source>
</evidence>
<dbReference type="SMART" id="SM00479">
    <property type="entry name" value="EXOIII"/>
    <property type="match status" value="1"/>
</dbReference>
<dbReference type="RefSeq" id="WP_203367793.1">
    <property type="nucleotide sequence ID" value="NZ_WSFT01000053.1"/>
</dbReference>
<evidence type="ECO:0000256" key="6">
    <source>
        <dbReference type="ARBA" id="ARBA00022705"/>
    </source>
</evidence>
<dbReference type="Pfam" id="PF07733">
    <property type="entry name" value="DNA_pol3_alpha"/>
    <property type="match status" value="2"/>
</dbReference>
<dbReference type="FunFam" id="3.30.420.10:FF:000045">
    <property type="entry name" value="3'-5' exonuclease DinG"/>
    <property type="match status" value="1"/>
</dbReference>
<dbReference type="InterPro" id="IPR013520">
    <property type="entry name" value="Ribonucl_H"/>
</dbReference>
<keyword evidence="4 13" id="KW-0808">Transferase</keyword>
<comment type="similarity">
    <text evidence="13">Belongs to the DNA polymerase type-C family. PolC subfamily.</text>
</comment>
<name>A0A942Z7T9_9FIRM</name>
<accession>A0A942Z7T9</accession>